<comment type="caution">
    <text evidence="2">The sequence shown here is derived from an EMBL/GenBank/DDBJ whole genome shotgun (WGS) entry which is preliminary data.</text>
</comment>
<dbReference type="GO" id="GO:0071897">
    <property type="term" value="P:DNA biosynthetic process"/>
    <property type="evidence" value="ECO:0007669"/>
    <property type="project" value="UniProtKB-ARBA"/>
</dbReference>
<sequence>MVGSYLEDRYIKVRDNTRREKMIKVCCGVPQGSILGPTLWNILYDGVFKIKHEEGVKLVGFADDLALVVVAKTEKTLVPRTNTALERLNGWMRAKKLSLAPEKTEAIVFSGRRKTL</sequence>
<gene>
    <name evidence="2" type="primary">jg27874</name>
    <name evidence="2" type="ORF">PAEG_LOCUS19176</name>
</gene>
<evidence type="ECO:0000313" key="3">
    <source>
        <dbReference type="Proteomes" id="UP000838756"/>
    </source>
</evidence>
<keyword evidence="3" id="KW-1185">Reference proteome</keyword>
<accession>A0A8S4RWY2</accession>
<dbReference type="InterPro" id="IPR000477">
    <property type="entry name" value="RT_dom"/>
</dbReference>
<dbReference type="AlphaFoldDB" id="A0A8S4RWY2"/>
<evidence type="ECO:0000313" key="2">
    <source>
        <dbReference type="EMBL" id="CAH2242961.1"/>
    </source>
</evidence>
<dbReference type="Proteomes" id="UP000838756">
    <property type="component" value="Unassembled WGS sequence"/>
</dbReference>
<name>A0A8S4RWY2_9NEOP</name>
<dbReference type="EMBL" id="CAKXAJ010025708">
    <property type="protein sequence ID" value="CAH2242961.1"/>
    <property type="molecule type" value="Genomic_DNA"/>
</dbReference>
<dbReference type="InterPro" id="IPR043502">
    <property type="entry name" value="DNA/RNA_pol_sf"/>
</dbReference>
<protein>
    <submittedName>
        <fullName evidence="2">Jg27874 protein</fullName>
    </submittedName>
</protein>
<proteinExistence type="predicted"/>
<dbReference type="PROSITE" id="PS50878">
    <property type="entry name" value="RT_POL"/>
    <property type="match status" value="1"/>
</dbReference>
<dbReference type="SUPFAM" id="SSF56672">
    <property type="entry name" value="DNA/RNA polymerases"/>
    <property type="match status" value="1"/>
</dbReference>
<evidence type="ECO:0000259" key="1">
    <source>
        <dbReference type="PROSITE" id="PS50878"/>
    </source>
</evidence>
<feature type="domain" description="Reverse transcriptase" evidence="1">
    <location>
        <begin position="1"/>
        <end position="116"/>
    </location>
</feature>
<organism evidence="2 3">
    <name type="scientific">Pararge aegeria aegeria</name>
    <dbReference type="NCBI Taxonomy" id="348720"/>
    <lineage>
        <taxon>Eukaryota</taxon>
        <taxon>Metazoa</taxon>
        <taxon>Ecdysozoa</taxon>
        <taxon>Arthropoda</taxon>
        <taxon>Hexapoda</taxon>
        <taxon>Insecta</taxon>
        <taxon>Pterygota</taxon>
        <taxon>Neoptera</taxon>
        <taxon>Endopterygota</taxon>
        <taxon>Lepidoptera</taxon>
        <taxon>Glossata</taxon>
        <taxon>Ditrysia</taxon>
        <taxon>Papilionoidea</taxon>
        <taxon>Nymphalidae</taxon>
        <taxon>Satyrinae</taxon>
        <taxon>Satyrini</taxon>
        <taxon>Parargina</taxon>
        <taxon>Pararge</taxon>
    </lineage>
</organism>
<dbReference type="PANTHER" id="PTHR33332">
    <property type="entry name" value="REVERSE TRANSCRIPTASE DOMAIN-CONTAINING PROTEIN"/>
    <property type="match status" value="1"/>
</dbReference>
<dbReference type="Pfam" id="PF00078">
    <property type="entry name" value="RVT_1"/>
    <property type="match status" value="1"/>
</dbReference>
<dbReference type="OrthoDB" id="415822at2759"/>
<reference evidence="2" key="1">
    <citation type="submission" date="2022-03" db="EMBL/GenBank/DDBJ databases">
        <authorList>
            <person name="Lindestad O."/>
        </authorList>
    </citation>
    <scope>NUCLEOTIDE SEQUENCE</scope>
</reference>